<feature type="region of interest" description="Disordered" evidence="1">
    <location>
        <begin position="185"/>
        <end position="224"/>
    </location>
</feature>
<feature type="compositionally biased region" description="Pro residues" evidence="1">
    <location>
        <begin position="41"/>
        <end position="51"/>
    </location>
</feature>
<dbReference type="OrthoDB" id="6361604at2759"/>
<evidence type="ECO:0000313" key="4">
    <source>
        <dbReference type="EMBL" id="ROT74997.1"/>
    </source>
</evidence>
<feature type="region of interest" description="Disordered" evidence="1">
    <location>
        <begin position="33"/>
        <end position="103"/>
    </location>
</feature>
<feature type="signal peptide" evidence="3">
    <location>
        <begin position="1"/>
        <end position="30"/>
    </location>
</feature>
<evidence type="ECO:0000256" key="3">
    <source>
        <dbReference type="SAM" id="SignalP"/>
    </source>
</evidence>
<organism evidence="4 5">
    <name type="scientific">Penaeus vannamei</name>
    <name type="common">Whiteleg shrimp</name>
    <name type="synonym">Litopenaeus vannamei</name>
    <dbReference type="NCBI Taxonomy" id="6689"/>
    <lineage>
        <taxon>Eukaryota</taxon>
        <taxon>Metazoa</taxon>
        <taxon>Ecdysozoa</taxon>
        <taxon>Arthropoda</taxon>
        <taxon>Crustacea</taxon>
        <taxon>Multicrustacea</taxon>
        <taxon>Malacostraca</taxon>
        <taxon>Eumalacostraca</taxon>
        <taxon>Eucarida</taxon>
        <taxon>Decapoda</taxon>
        <taxon>Dendrobranchiata</taxon>
        <taxon>Penaeoidea</taxon>
        <taxon>Penaeidae</taxon>
        <taxon>Penaeus</taxon>
    </lineage>
</organism>
<feature type="compositionally biased region" description="Basic and acidic residues" evidence="1">
    <location>
        <begin position="54"/>
        <end position="63"/>
    </location>
</feature>
<evidence type="ECO:0000313" key="5">
    <source>
        <dbReference type="Proteomes" id="UP000283509"/>
    </source>
</evidence>
<sequence length="256" mass="28344">MEGVFGRWRGRLVIYGSLVLLLKILPATTGLSDAPSYPDENPQPPPCPPGDPICQKEDVHEDITGGESLGVPGNTNNGQGDGDKDWNKDTDEESMDGRRESPKEEVEVILDCVFSTIPFVGGKWLTKVFRERVSDATLMEATNSFIDGGELLINLINLKPRSVPVKFFKALSSCFEFEEDYNPYAREEGERPTQRKGDSNMDEETQAKIASSTLSHQRKRRSAKGGYGKDTLYGFSLLGLLIVGSLIAYLIYLLTM</sequence>
<keyword evidence="3" id="KW-0732">Signal</keyword>
<accession>A0A423TF47</accession>
<evidence type="ECO:0000256" key="1">
    <source>
        <dbReference type="SAM" id="MobiDB-lite"/>
    </source>
</evidence>
<keyword evidence="5" id="KW-1185">Reference proteome</keyword>
<protein>
    <submittedName>
        <fullName evidence="4">Uncharacterized protein</fullName>
    </submittedName>
</protein>
<feature type="compositionally biased region" description="Basic and acidic residues" evidence="1">
    <location>
        <begin position="81"/>
        <end position="103"/>
    </location>
</feature>
<gene>
    <name evidence="4" type="ORF">C7M84_006481</name>
</gene>
<name>A0A423TF47_PENVA</name>
<feature type="transmembrane region" description="Helical" evidence="2">
    <location>
        <begin position="232"/>
        <end position="254"/>
    </location>
</feature>
<dbReference type="EMBL" id="QCYY01001823">
    <property type="protein sequence ID" value="ROT74997.1"/>
    <property type="molecule type" value="Genomic_DNA"/>
</dbReference>
<dbReference type="Proteomes" id="UP000283509">
    <property type="component" value="Unassembled WGS sequence"/>
</dbReference>
<reference evidence="4 5" key="1">
    <citation type="submission" date="2018-04" db="EMBL/GenBank/DDBJ databases">
        <authorList>
            <person name="Zhang X."/>
            <person name="Yuan J."/>
            <person name="Li F."/>
            <person name="Xiang J."/>
        </authorList>
    </citation>
    <scope>NUCLEOTIDE SEQUENCE [LARGE SCALE GENOMIC DNA]</scope>
    <source>
        <tissue evidence="4">Muscle</tissue>
    </source>
</reference>
<evidence type="ECO:0000256" key="2">
    <source>
        <dbReference type="SAM" id="Phobius"/>
    </source>
</evidence>
<keyword evidence="2" id="KW-0472">Membrane</keyword>
<feature type="compositionally biased region" description="Basic and acidic residues" evidence="1">
    <location>
        <begin position="185"/>
        <end position="199"/>
    </location>
</feature>
<feature type="chain" id="PRO_5019464715" evidence="3">
    <location>
        <begin position="31"/>
        <end position="256"/>
    </location>
</feature>
<keyword evidence="2" id="KW-0812">Transmembrane</keyword>
<reference evidence="4 5" key="2">
    <citation type="submission" date="2019-01" db="EMBL/GenBank/DDBJ databases">
        <title>The decoding of complex shrimp genome reveals the adaptation for benthos swimmer, frequently molting mechanism and breeding impact on genome.</title>
        <authorList>
            <person name="Sun Y."/>
            <person name="Gao Y."/>
            <person name="Yu Y."/>
        </authorList>
    </citation>
    <scope>NUCLEOTIDE SEQUENCE [LARGE SCALE GENOMIC DNA]</scope>
    <source>
        <tissue evidence="4">Muscle</tissue>
    </source>
</reference>
<proteinExistence type="predicted"/>
<keyword evidence="2" id="KW-1133">Transmembrane helix</keyword>
<comment type="caution">
    <text evidence="4">The sequence shown here is derived from an EMBL/GenBank/DDBJ whole genome shotgun (WGS) entry which is preliminary data.</text>
</comment>
<dbReference type="AlphaFoldDB" id="A0A423TF47"/>